<accession>A0A1B2EHY2</accession>
<dbReference type="Pfam" id="PF06748">
    <property type="entry name" value="DUF1217"/>
    <property type="match status" value="1"/>
</dbReference>
<keyword evidence="1" id="KW-0966">Cell projection</keyword>
<dbReference type="AlphaFoldDB" id="A0A1B2EHY2"/>
<dbReference type="InterPro" id="IPR010626">
    <property type="entry name" value="DUF1217"/>
</dbReference>
<evidence type="ECO:0000313" key="1">
    <source>
        <dbReference type="EMBL" id="ANY79462.1"/>
    </source>
</evidence>
<dbReference type="RefSeq" id="WP_099510473.1">
    <property type="nucleotide sequence ID" value="NZ_CP016616.1"/>
</dbReference>
<sequence>MISTSTRYQIITKDLARTKALIEKEPATKREIEYYQANIKTIKTIDEFIKNDRLFKFAMKAYGLEDMAYGKGLMKKLLKEGVSNPLSMANKMSNPLYKEFAKAFDFAAKGAEATSAAGATTDAVAKYVQITLEKKEGDQNQGVQLAMYFKRKASSVTTTMGLLADKALLKFVQNTFNIPEAASRADLDIQVRNLEKHLNVKDLQDPKKVDKLIQRFSAMWDVNNASTTMAAPVLTLFDQSSSVQQGFSVDLMMSITKLRLGG</sequence>
<protein>
    <submittedName>
        <fullName evidence="1">Flagellar biosynthesis protein FlgF</fullName>
    </submittedName>
</protein>
<dbReference type="Gene3D" id="1.10.3700.10">
    <property type="entry name" value="AGR C 984p-like"/>
    <property type="match status" value="1"/>
</dbReference>
<reference evidence="1" key="1">
    <citation type="submission" date="2016-07" db="EMBL/GenBank/DDBJ databases">
        <title>Microvirga ossetica sp. nov. a new species of rhizobia isolated from root nodules of the legume species Vicia alpestris Steven originated from North Ossetia region in the Caucasus.</title>
        <authorList>
            <person name="Safronova V.I."/>
            <person name="Kuznetsova I.G."/>
            <person name="Sazanova A.L."/>
            <person name="Belimov A."/>
            <person name="Andronov E."/>
            <person name="Osledkin Y.S."/>
            <person name="Onishchuk O.P."/>
            <person name="Kurchak O.N."/>
            <person name="Shaposhnikov A.I."/>
            <person name="Willems A."/>
            <person name="Tikhonovich I.A."/>
        </authorList>
    </citation>
    <scope>NUCLEOTIDE SEQUENCE [LARGE SCALE GENOMIC DNA]</scope>
    <source>
        <strain evidence="1">V5/3M</strain>
    </source>
</reference>
<proteinExistence type="predicted"/>
<name>A0A1B2EHY2_9HYPH</name>
<dbReference type="OrthoDB" id="7824597at2"/>
<keyword evidence="1" id="KW-0282">Flagellum</keyword>
<dbReference type="SUPFAM" id="SSF158837">
    <property type="entry name" value="AGR C 984p-like"/>
    <property type="match status" value="1"/>
</dbReference>
<keyword evidence="1" id="KW-0969">Cilium</keyword>
<dbReference type="EMBL" id="CP016616">
    <property type="protein sequence ID" value="ANY79462.1"/>
    <property type="molecule type" value="Genomic_DNA"/>
</dbReference>
<organism evidence="1">
    <name type="scientific">Microvirga ossetica</name>
    <dbReference type="NCBI Taxonomy" id="1882682"/>
    <lineage>
        <taxon>Bacteria</taxon>
        <taxon>Pseudomonadati</taxon>
        <taxon>Pseudomonadota</taxon>
        <taxon>Alphaproteobacteria</taxon>
        <taxon>Hyphomicrobiales</taxon>
        <taxon>Methylobacteriaceae</taxon>
        <taxon>Microvirga</taxon>
    </lineage>
</organism>
<dbReference type="KEGG" id="moc:BB934_15560"/>
<gene>
    <name evidence="1" type="ORF">BB934_15560</name>
</gene>
<dbReference type="InterPro" id="IPR023157">
    <property type="entry name" value="AGR-C-984p-like_sf"/>
</dbReference>